<dbReference type="STRING" id="936435.F8Q0C2"/>
<dbReference type="InterPro" id="IPR029058">
    <property type="entry name" value="AB_hydrolase_fold"/>
</dbReference>
<dbReference type="OrthoDB" id="19653at2759"/>
<evidence type="ECO:0000313" key="4">
    <source>
        <dbReference type="EMBL" id="EGN98572.1"/>
    </source>
</evidence>
<dbReference type="InterPro" id="IPR013094">
    <property type="entry name" value="AB_hydrolase_3"/>
</dbReference>
<dbReference type="InterPro" id="IPR050300">
    <property type="entry name" value="GDXG_lipolytic_enzyme"/>
</dbReference>
<keyword evidence="5" id="KW-1185">Reference proteome</keyword>
<proteinExistence type="predicted"/>
<accession>F8Q0C2</accession>
<dbReference type="InParanoid" id="F8Q0C2"/>
<dbReference type="Pfam" id="PF07859">
    <property type="entry name" value="Abhydrolase_3"/>
    <property type="match status" value="1"/>
</dbReference>
<evidence type="ECO:0000259" key="3">
    <source>
        <dbReference type="Pfam" id="PF07859"/>
    </source>
</evidence>
<dbReference type="EMBL" id="GL945481">
    <property type="protein sequence ID" value="EGN98572.1"/>
    <property type="molecule type" value="Genomic_DNA"/>
</dbReference>
<reference evidence="5" key="1">
    <citation type="journal article" date="2011" name="Science">
        <title>The plant cell wall-decomposing machinery underlies the functional diversity of forest fungi.</title>
        <authorList>
            <person name="Eastwood D.C."/>
            <person name="Floudas D."/>
            <person name="Binder M."/>
            <person name="Majcherczyk A."/>
            <person name="Schneider P."/>
            <person name="Aerts A."/>
            <person name="Asiegbu F.O."/>
            <person name="Baker S.E."/>
            <person name="Barry K."/>
            <person name="Bendiksby M."/>
            <person name="Blumentritt M."/>
            <person name="Coutinho P.M."/>
            <person name="Cullen D."/>
            <person name="de Vries R.P."/>
            <person name="Gathman A."/>
            <person name="Goodell B."/>
            <person name="Henrissat B."/>
            <person name="Ihrmark K."/>
            <person name="Kauserud H."/>
            <person name="Kohler A."/>
            <person name="LaButti K."/>
            <person name="Lapidus A."/>
            <person name="Lavin J.L."/>
            <person name="Lee Y.-H."/>
            <person name="Lindquist E."/>
            <person name="Lilly W."/>
            <person name="Lucas S."/>
            <person name="Morin E."/>
            <person name="Murat C."/>
            <person name="Oguiza J.A."/>
            <person name="Park J."/>
            <person name="Pisabarro A.G."/>
            <person name="Riley R."/>
            <person name="Rosling A."/>
            <person name="Salamov A."/>
            <person name="Schmidt O."/>
            <person name="Schmutz J."/>
            <person name="Skrede I."/>
            <person name="Stenlid J."/>
            <person name="Wiebenga A."/>
            <person name="Xie X."/>
            <person name="Kuees U."/>
            <person name="Hibbett D.S."/>
            <person name="Hoffmeister D."/>
            <person name="Hoegberg N."/>
            <person name="Martin F."/>
            <person name="Grigoriev I.V."/>
            <person name="Watkinson S.C."/>
        </authorList>
    </citation>
    <scope>NUCLEOTIDE SEQUENCE [LARGE SCALE GENOMIC DNA]</scope>
    <source>
        <strain evidence="5">strain S7.3</strain>
    </source>
</reference>
<dbReference type="InterPro" id="IPR001375">
    <property type="entry name" value="Peptidase_S9_cat"/>
</dbReference>
<dbReference type="PANTHER" id="PTHR48081">
    <property type="entry name" value="AB HYDROLASE SUPERFAMILY PROTEIN C4A8.06C"/>
    <property type="match status" value="1"/>
</dbReference>
<organism evidence="5">
    <name type="scientific">Serpula lacrymans var. lacrymans (strain S7.3)</name>
    <name type="common">Dry rot fungus</name>
    <dbReference type="NCBI Taxonomy" id="936435"/>
    <lineage>
        <taxon>Eukaryota</taxon>
        <taxon>Fungi</taxon>
        <taxon>Dikarya</taxon>
        <taxon>Basidiomycota</taxon>
        <taxon>Agaricomycotina</taxon>
        <taxon>Agaricomycetes</taxon>
        <taxon>Agaricomycetidae</taxon>
        <taxon>Boletales</taxon>
        <taxon>Coniophorineae</taxon>
        <taxon>Serpulaceae</taxon>
        <taxon>Serpula</taxon>
    </lineage>
</organism>
<dbReference type="GO" id="GO:0006508">
    <property type="term" value="P:proteolysis"/>
    <property type="evidence" value="ECO:0007669"/>
    <property type="project" value="InterPro"/>
</dbReference>
<protein>
    <recommendedName>
        <fullName evidence="6">Alpha/beta hydrolase fold-3 domain-containing protein</fullName>
    </recommendedName>
</protein>
<keyword evidence="1" id="KW-0378">Hydrolase</keyword>
<dbReference type="AlphaFoldDB" id="F8Q0C2"/>
<evidence type="ECO:0008006" key="6">
    <source>
        <dbReference type="Google" id="ProtNLM"/>
    </source>
</evidence>
<dbReference type="Gene3D" id="3.40.50.1820">
    <property type="entry name" value="alpha/beta hydrolase"/>
    <property type="match status" value="1"/>
</dbReference>
<evidence type="ECO:0000256" key="1">
    <source>
        <dbReference type="ARBA" id="ARBA00022801"/>
    </source>
</evidence>
<evidence type="ECO:0000259" key="2">
    <source>
        <dbReference type="Pfam" id="PF00326"/>
    </source>
</evidence>
<dbReference type="GO" id="GO:0008236">
    <property type="term" value="F:serine-type peptidase activity"/>
    <property type="evidence" value="ECO:0007669"/>
    <property type="project" value="InterPro"/>
</dbReference>
<feature type="domain" description="Peptidase S9 prolyl oligopeptidase catalytic" evidence="2">
    <location>
        <begin position="318"/>
        <end position="394"/>
    </location>
</feature>
<sequence>MQRPDEILTFPYKHVDGNPVLLDVYLPTSPPLHLLSSKEKPREHHTISVPAVVYFHGGGLTVGNRRSWFPAWMQKRISGLGYIFICADYRLMPPATGHAILADIKDVFKFVSEDLNRHLEKRQGAIRVNGDATMLENSGADTTTLNHVPTFHVDSGALAVAGTSAGGLCAYLAAVHASPKPKAVASLYAMGGKFLTAHYLTPKTKPFLRGREILDPNLFSQYLYPFNGLLPTSDSPLSYHPPTSPTPGYPANDRMLIGRLQLQLGVVLDYYTGEHEPSLSAFLRERLASLLDNSTPPAQSDDLQSLIPAKHIEIFPEFNVSSDWPPTCLVHGTKDTAVPPQESLHMYGLLKKAGVEVTMMNVEGKEHSFDYEPNADVIHEREFDMIVEFLHRQLDKGREIVV</sequence>
<dbReference type="OMA" id="MFLARLY"/>
<dbReference type="eggNOG" id="ENOG502S3DF">
    <property type="taxonomic scope" value="Eukaryota"/>
</dbReference>
<feature type="domain" description="Alpha/beta hydrolase fold-3" evidence="3">
    <location>
        <begin position="52"/>
        <end position="192"/>
    </location>
</feature>
<dbReference type="SUPFAM" id="SSF53474">
    <property type="entry name" value="alpha/beta-Hydrolases"/>
    <property type="match status" value="1"/>
</dbReference>
<name>F8Q0C2_SERL3</name>
<dbReference type="Pfam" id="PF00326">
    <property type="entry name" value="Peptidase_S9"/>
    <property type="match status" value="1"/>
</dbReference>
<dbReference type="PANTHER" id="PTHR48081:SF3">
    <property type="entry name" value="ALPHA_BETA HYDROLASE FOLD-3 DOMAIN-CONTAINING PROTEIN"/>
    <property type="match status" value="1"/>
</dbReference>
<dbReference type="Proteomes" id="UP000008063">
    <property type="component" value="Unassembled WGS sequence"/>
</dbReference>
<evidence type="ECO:0000313" key="5">
    <source>
        <dbReference type="Proteomes" id="UP000008063"/>
    </source>
</evidence>
<gene>
    <name evidence="4" type="ORF">SERLA73DRAFT_110126</name>
</gene>
<dbReference type="HOGENOM" id="CLU_012494_9_2_1"/>